<dbReference type="InterPro" id="IPR036116">
    <property type="entry name" value="FN3_sf"/>
</dbReference>
<feature type="repeat" description="Cell wall-binding" evidence="2">
    <location>
        <begin position="543"/>
        <end position="562"/>
    </location>
</feature>
<organism evidence="4 5">
    <name type="scientific">Neobacillus vireti LMG 21834</name>
    <dbReference type="NCBI Taxonomy" id="1131730"/>
    <lineage>
        <taxon>Bacteria</taxon>
        <taxon>Bacillati</taxon>
        <taxon>Bacillota</taxon>
        <taxon>Bacilli</taxon>
        <taxon>Bacillales</taxon>
        <taxon>Bacillaceae</taxon>
        <taxon>Neobacillus</taxon>
    </lineage>
</organism>
<evidence type="ECO:0000313" key="5">
    <source>
        <dbReference type="Proteomes" id="UP000018877"/>
    </source>
</evidence>
<dbReference type="InterPro" id="IPR004843">
    <property type="entry name" value="Calcineurin-like_PHP"/>
</dbReference>
<dbReference type="CDD" id="cd00063">
    <property type="entry name" value="FN3"/>
    <property type="match status" value="1"/>
</dbReference>
<feature type="repeat" description="Cell wall-binding" evidence="2">
    <location>
        <begin position="443"/>
        <end position="462"/>
    </location>
</feature>
<accession>A0AB94IRP5</accession>
<feature type="repeat" description="Cell wall-binding" evidence="2">
    <location>
        <begin position="603"/>
        <end position="622"/>
    </location>
</feature>
<dbReference type="GO" id="GO:0016787">
    <property type="term" value="F:hydrolase activity"/>
    <property type="evidence" value="ECO:0007669"/>
    <property type="project" value="InterPro"/>
</dbReference>
<dbReference type="Gene3D" id="2.10.270.20">
    <property type="match status" value="1"/>
</dbReference>
<dbReference type="PANTHER" id="PTHR43143">
    <property type="entry name" value="METALLOPHOSPHOESTERASE, CALCINEURIN SUPERFAMILY"/>
    <property type="match status" value="1"/>
</dbReference>
<protein>
    <submittedName>
        <fullName evidence="4">Choline binding protein A</fullName>
    </submittedName>
</protein>
<feature type="repeat" description="Cell wall-binding" evidence="2">
    <location>
        <begin position="643"/>
        <end position="662"/>
    </location>
</feature>
<name>A0AB94IRP5_9BACI</name>
<dbReference type="AlphaFoldDB" id="A0AB94IRP5"/>
<feature type="repeat" description="Cell wall-binding" evidence="2">
    <location>
        <begin position="563"/>
        <end position="582"/>
    </location>
</feature>
<dbReference type="Proteomes" id="UP000018877">
    <property type="component" value="Unassembled WGS sequence"/>
</dbReference>
<dbReference type="Gene3D" id="2.60.40.10">
    <property type="entry name" value="Immunoglobulins"/>
    <property type="match status" value="1"/>
</dbReference>
<feature type="repeat" description="Cell wall-binding" evidence="2">
    <location>
        <begin position="623"/>
        <end position="642"/>
    </location>
</feature>
<keyword evidence="5" id="KW-1185">Reference proteome</keyword>
<dbReference type="Pfam" id="PF00149">
    <property type="entry name" value="Metallophos"/>
    <property type="match status" value="1"/>
</dbReference>
<dbReference type="SUPFAM" id="SSF69360">
    <property type="entry name" value="Cell wall binding repeat"/>
    <property type="match status" value="2"/>
</dbReference>
<dbReference type="SUPFAM" id="SSF56300">
    <property type="entry name" value="Metallo-dependent phosphatases"/>
    <property type="match status" value="1"/>
</dbReference>
<dbReference type="InterPro" id="IPR018337">
    <property type="entry name" value="Cell_wall/Cho-bd_repeat"/>
</dbReference>
<dbReference type="Gene3D" id="3.60.21.10">
    <property type="match status" value="1"/>
</dbReference>
<reference evidence="4 5" key="1">
    <citation type="journal article" date="2014" name="Environ. Microbiol.">
        <title>The nitrate-ammonifying and nosZ-carrying bacterium Bacillus vireti is a potent source and sink for nitric and nitrous oxide under high nitrate conditions.</title>
        <authorList>
            <person name="Mania D."/>
            <person name="Heylen K."/>
            <person name="van Spanning R.J."/>
            <person name="Frostegard A."/>
        </authorList>
    </citation>
    <scope>NUCLEOTIDE SEQUENCE [LARGE SCALE GENOMIC DNA]</scope>
    <source>
        <strain evidence="4 5">LMG 21834</strain>
    </source>
</reference>
<keyword evidence="1" id="KW-0677">Repeat</keyword>
<proteinExistence type="predicted"/>
<evidence type="ECO:0000313" key="4">
    <source>
        <dbReference type="EMBL" id="ETI69667.1"/>
    </source>
</evidence>
<evidence type="ECO:0000259" key="3">
    <source>
        <dbReference type="PROSITE" id="PS50853"/>
    </source>
</evidence>
<dbReference type="InterPro" id="IPR051918">
    <property type="entry name" value="STPP_CPPED1"/>
</dbReference>
<feature type="repeat" description="Cell wall-binding" evidence="2">
    <location>
        <begin position="583"/>
        <end position="602"/>
    </location>
</feature>
<dbReference type="InterPro" id="IPR029052">
    <property type="entry name" value="Metallo-depent_PP-like"/>
</dbReference>
<feature type="repeat" description="Cell wall-binding" evidence="2">
    <location>
        <begin position="522"/>
        <end position="542"/>
    </location>
</feature>
<evidence type="ECO:0000256" key="2">
    <source>
        <dbReference type="PROSITE-ProRule" id="PRU00591"/>
    </source>
</evidence>
<dbReference type="PROSITE" id="PS51170">
    <property type="entry name" value="CW"/>
    <property type="match status" value="8"/>
</dbReference>
<dbReference type="EMBL" id="ALAN01000045">
    <property type="protein sequence ID" value="ETI69667.1"/>
    <property type="molecule type" value="Genomic_DNA"/>
</dbReference>
<dbReference type="PROSITE" id="PS50853">
    <property type="entry name" value="FN3"/>
    <property type="match status" value="1"/>
</dbReference>
<gene>
    <name evidence="4" type="ORF">BAVI_06374</name>
</gene>
<comment type="caution">
    <text evidence="4">The sequence shown here is derived from an EMBL/GenBank/DDBJ whole genome shotgun (WGS) entry which is preliminary data.</text>
</comment>
<sequence length="681" mass="77683">MKYRLVALMSLMMLIGWMKPLHIAEAAGSSEQLDNPVLQFPVISDIHIGDELQKERFTRALLDFRTIAPNYQAIAMVGDLTNNGSEQEYDRFNMILNANINKGAEKVITMGNHEYFEGVFSNKEWDPYFYMKRFVEKTGMPGLDSNIYYDKWIEGYHFIALGGEGFPSNDDHDHANITDEQYSWLEKTLMGNADPAKPIFVFLHQAIDNTVYGSEDWGAGLSDSRLSDILKQYPQVILFSGHSHYLLNHPRTIYQDGFTMVNTGSVAYTYSDSGSSMLSQGLLVNVYQDRVEIDAREFTNNTLIQTFTVKTPFEKTYGDEQNPYFLPGSTATVDKNINGDKVTLSWDAALDDTLIDQYVIENNGKVIYTKNMPFWESSPPKKRISVEIANVTPETAYNLEIFAVDAWKNISDTSLSASFKTPKLYGWKLEEGKWTFFSDGVRATGWQKIDGQWYLFLKDGFMHTGWYESGIKKYYLNDNGAMEIGWKEIDGVLYYFSSDGSAQSGWVLDRGNWYYLKLNGKATGWQRFDNNSWYFFDSSGVMKTGWILSNGKWYYLDNNGAMKVGWIMTSGKWYYLDGSGAMETGWLKSGSAWYYLDNSGAMKTGWLKSGSAWYYLDNSGVMKTGWILLGNKWYYLQSSGAMKTGWLNENGKWYFLLGDGSMAKNTTIQGYLIGNDGIWKK</sequence>
<dbReference type="RefSeq" id="WP_024027487.1">
    <property type="nucleotide sequence ID" value="NZ_ALAN01000045.1"/>
</dbReference>
<dbReference type="InterPro" id="IPR013783">
    <property type="entry name" value="Ig-like_fold"/>
</dbReference>
<dbReference type="InterPro" id="IPR003961">
    <property type="entry name" value="FN3_dom"/>
</dbReference>
<evidence type="ECO:0000256" key="1">
    <source>
        <dbReference type="ARBA" id="ARBA00022737"/>
    </source>
</evidence>
<dbReference type="SUPFAM" id="SSF49265">
    <property type="entry name" value="Fibronectin type III"/>
    <property type="match status" value="1"/>
</dbReference>
<dbReference type="Gene3D" id="2.10.270.10">
    <property type="entry name" value="Cholin Binding"/>
    <property type="match status" value="2"/>
</dbReference>
<dbReference type="PANTHER" id="PTHR43143:SF1">
    <property type="entry name" value="SERINE_THREONINE-PROTEIN PHOSPHATASE CPPED1"/>
    <property type="match status" value="1"/>
</dbReference>
<dbReference type="Pfam" id="PF19127">
    <property type="entry name" value="Choline_bind_3"/>
    <property type="match status" value="5"/>
</dbReference>
<feature type="domain" description="Fibronectin type-III" evidence="3">
    <location>
        <begin position="327"/>
        <end position="424"/>
    </location>
</feature>